<evidence type="ECO:0000259" key="6">
    <source>
        <dbReference type="Pfam" id="PF00496"/>
    </source>
</evidence>
<dbReference type="PROSITE" id="PS51257">
    <property type="entry name" value="PROKAR_LIPOPROTEIN"/>
    <property type="match status" value="1"/>
</dbReference>
<dbReference type="GO" id="GO:0015833">
    <property type="term" value="P:peptide transport"/>
    <property type="evidence" value="ECO:0007669"/>
    <property type="project" value="TreeGrafter"/>
</dbReference>
<dbReference type="InterPro" id="IPR039424">
    <property type="entry name" value="SBP_5"/>
</dbReference>
<feature type="chain" id="PRO_5016619629" evidence="5">
    <location>
        <begin position="20"/>
        <end position="529"/>
    </location>
</feature>
<dbReference type="SUPFAM" id="SSF53850">
    <property type="entry name" value="Periplasmic binding protein-like II"/>
    <property type="match status" value="1"/>
</dbReference>
<dbReference type="Gene3D" id="3.40.190.10">
    <property type="entry name" value="Periplasmic binding protein-like II"/>
    <property type="match status" value="1"/>
</dbReference>
<dbReference type="OrthoDB" id="137511at2"/>
<dbReference type="AlphaFoldDB" id="A0A366HBL4"/>
<comment type="caution">
    <text evidence="7">The sequence shown here is derived from an EMBL/GenBank/DDBJ whole genome shotgun (WGS) entry which is preliminary data.</text>
</comment>
<dbReference type="EMBL" id="QNRR01000009">
    <property type="protein sequence ID" value="RBP39657.1"/>
    <property type="molecule type" value="Genomic_DNA"/>
</dbReference>
<dbReference type="Pfam" id="PF00496">
    <property type="entry name" value="SBP_bac_5"/>
    <property type="match status" value="1"/>
</dbReference>
<protein>
    <submittedName>
        <fullName evidence="7">Oligopeptide transport system substrate-binding protein</fullName>
    </submittedName>
</protein>
<dbReference type="InterPro" id="IPR030678">
    <property type="entry name" value="Peptide/Ni-bd"/>
</dbReference>
<name>A0A366HBL4_9BACT</name>
<reference evidence="7 8" key="1">
    <citation type="submission" date="2018-06" db="EMBL/GenBank/DDBJ databases">
        <title>Genomic Encyclopedia of Type Strains, Phase IV (KMG-IV): sequencing the most valuable type-strain genomes for metagenomic binning, comparative biology and taxonomic classification.</title>
        <authorList>
            <person name="Goeker M."/>
        </authorList>
    </citation>
    <scope>NUCLEOTIDE SEQUENCE [LARGE SCALE GENOMIC DNA]</scope>
    <source>
        <strain evidence="7 8">DSM 25532</strain>
    </source>
</reference>
<keyword evidence="8" id="KW-1185">Reference proteome</keyword>
<evidence type="ECO:0000256" key="5">
    <source>
        <dbReference type="SAM" id="SignalP"/>
    </source>
</evidence>
<dbReference type="PANTHER" id="PTHR30290">
    <property type="entry name" value="PERIPLASMIC BINDING COMPONENT OF ABC TRANSPORTER"/>
    <property type="match status" value="1"/>
</dbReference>
<evidence type="ECO:0000256" key="3">
    <source>
        <dbReference type="ARBA" id="ARBA00022448"/>
    </source>
</evidence>
<dbReference type="InterPro" id="IPR000914">
    <property type="entry name" value="SBP_5_dom"/>
</dbReference>
<feature type="signal peptide" evidence="5">
    <location>
        <begin position="1"/>
        <end position="19"/>
    </location>
</feature>
<dbReference type="GO" id="GO:0030288">
    <property type="term" value="C:outer membrane-bounded periplasmic space"/>
    <property type="evidence" value="ECO:0007669"/>
    <property type="project" value="UniProtKB-ARBA"/>
</dbReference>
<dbReference type="FunFam" id="3.90.76.10:FF:000001">
    <property type="entry name" value="Oligopeptide ABC transporter substrate-binding protein"/>
    <property type="match status" value="1"/>
</dbReference>
<proteinExistence type="inferred from homology"/>
<organism evidence="7 8">
    <name type="scientific">Roseimicrobium gellanilyticum</name>
    <dbReference type="NCBI Taxonomy" id="748857"/>
    <lineage>
        <taxon>Bacteria</taxon>
        <taxon>Pseudomonadati</taxon>
        <taxon>Verrucomicrobiota</taxon>
        <taxon>Verrucomicrobiia</taxon>
        <taxon>Verrucomicrobiales</taxon>
        <taxon>Verrucomicrobiaceae</taxon>
        <taxon>Roseimicrobium</taxon>
    </lineage>
</organism>
<comment type="subcellular location">
    <subcellularLocation>
        <location evidence="1">Cell envelope</location>
    </subcellularLocation>
</comment>
<evidence type="ECO:0000256" key="4">
    <source>
        <dbReference type="ARBA" id="ARBA00022729"/>
    </source>
</evidence>
<keyword evidence="3" id="KW-0813">Transport</keyword>
<dbReference type="Gene3D" id="3.90.76.10">
    <property type="entry name" value="Dipeptide-binding Protein, Domain 1"/>
    <property type="match status" value="1"/>
</dbReference>
<accession>A0A366HBL4</accession>
<sequence length="529" mass="59856">MIRALRTTLALPLFLLLSACGGSRERADLVFVNSAEIETPDPAKATDQVSMRISESLFEGLCRNTGGKAEPAVAERWEVSEDKKRYVFHLRKDAVWSNGDPVTAHDFVWSWQRALDPKTASDYAPQLYPLVNAKAFNEGKVTDPSQIGVKALDDRTLECVLENPIPYWIDLCAFLTLSPVHRPTVEKHGDSWIKARNIIGNGPYVMGEWLIDDKIRLIKSHNYWDRDNVKMRTVEVLPISEANTALNYFLTGQADLLMDKGMVPLSLVPKLKKEDYFHTGPFLGTWFIRMNTKKPHFQDPRVRLAFAYAVDRKRIVEKITQLGEQTAFSLTPPGTGQNYQPPPGPEYNPEKARALMAEAGYPGGRGFPRVEYLHLPLPIERNIAVELQSMWQQTLGVTVNLDKKEQKIWLSAMRELSYDMCRSSWVGDYNDPNTFLEMFTIGNGNNRTGWESPAYDGFIAAAAAEGDTAKRHEIFSNAEKLLISEQAPIIPVYHYVGVQFRRANLKGVKANLIDNHPFRAMYWDPAPAR</sequence>
<dbReference type="Gene3D" id="3.10.105.10">
    <property type="entry name" value="Dipeptide-binding Protein, Domain 3"/>
    <property type="match status" value="1"/>
</dbReference>
<gene>
    <name evidence="7" type="ORF">DES53_10984</name>
</gene>
<dbReference type="CDD" id="cd08504">
    <property type="entry name" value="PBP2_OppA"/>
    <property type="match status" value="1"/>
</dbReference>
<comment type="similarity">
    <text evidence="2">Belongs to the bacterial solute-binding protein 5 family.</text>
</comment>
<evidence type="ECO:0000256" key="1">
    <source>
        <dbReference type="ARBA" id="ARBA00004196"/>
    </source>
</evidence>
<dbReference type="GO" id="GO:0043190">
    <property type="term" value="C:ATP-binding cassette (ABC) transporter complex"/>
    <property type="evidence" value="ECO:0007669"/>
    <property type="project" value="InterPro"/>
</dbReference>
<dbReference type="Proteomes" id="UP000253426">
    <property type="component" value="Unassembled WGS sequence"/>
</dbReference>
<evidence type="ECO:0000313" key="8">
    <source>
        <dbReference type="Proteomes" id="UP000253426"/>
    </source>
</evidence>
<dbReference type="GO" id="GO:1904680">
    <property type="term" value="F:peptide transmembrane transporter activity"/>
    <property type="evidence" value="ECO:0007669"/>
    <property type="project" value="TreeGrafter"/>
</dbReference>
<evidence type="ECO:0000256" key="2">
    <source>
        <dbReference type="ARBA" id="ARBA00005695"/>
    </source>
</evidence>
<dbReference type="PANTHER" id="PTHR30290:SF10">
    <property type="entry name" value="PERIPLASMIC OLIGOPEPTIDE-BINDING PROTEIN-RELATED"/>
    <property type="match status" value="1"/>
</dbReference>
<dbReference type="PIRSF" id="PIRSF002741">
    <property type="entry name" value="MppA"/>
    <property type="match status" value="1"/>
</dbReference>
<keyword evidence="4 5" id="KW-0732">Signal</keyword>
<feature type="domain" description="Solute-binding protein family 5" evidence="6">
    <location>
        <begin position="69"/>
        <end position="446"/>
    </location>
</feature>
<dbReference type="RefSeq" id="WP_113960558.1">
    <property type="nucleotide sequence ID" value="NZ_QNRR01000009.1"/>
</dbReference>
<evidence type="ECO:0000313" key="7">
    <source>
        <dbReference type="EMBL" id="RBP39657.1"/>
    </source>
</evidence>